<dbReference type="GO" id="GO:0016740">
    <property type="term" value="F:transferase activity"/>
    <property type="evidence" value="ECO:0007669"/>
    <property type="project" value="UniProtKB-KW"/>
</dbReference>
<gene>
    <name evidence="1" type="ORF">LS79_010660</name>
</gene>
<proteinExistence type="predicted"/>
<evidence type="ECO:0000313" key="2">
    <source>
        <dbReference type="Proteomes" id="UP000029857"/>
    </source>
</evidence>
<reference evidence="1 2" key="1">
    <citation type="journal article" date="2014" name="Genome Announc.">
        <title>Draft genome sequences of eight enterohepatic helicobacter species isolated from both laboratory and wild rodents.</title>
        <authorList>
            <person name="Sheh A."/>
            <person name="Shen Z."/>
            <person name="Fox J.G."/>
        </authorList>
    </citation>
    <scope>NUCLEOTIDE SEQUENCE [LARGE SCALE GENOMIC DNA]</scope>
    <source>
        <strain evidence="1 2">ATCC 49320</strain>
    </source>
</reference>
<organism evidence="1 2">
    <name type="scientific">Helicobacter bilis</name>
    <dbReference type="NCBI Taxonomy" id="37372"/>
    <lineage>
        <taxon>Bacteria</taxon>
        <taxon>Pseudomonadati</taxon>
        <taxon>Campylobacterota</taxon>
        <taxon>Epsilonproteobacteria</taxon>
        <taxon>Campylobacterales</taxon>
        <taxon>Helicobacteraceae</taxon>
        <taxon>Helicobacter</taxon>
    </lineage>
</organism>
<sequence>GISTENNGLFLNEGLIAQKEGFGARTIAHSFYELNINGGGGVITLKCFATKSPISWHTQYKRFKYYSSKPITNFALNPITKGAA</sequence>
<accession>A0A4U8U3G2</accession>
<protein>
    <submittedName>
        <fullName evidence="1">GNAT family N-acetyltransferase</fullName>
    </submittedName>
</protein>
<evidence type="ECO:0000313" key="1">
    <source>
        <dbReference type="EMBL" id="TLE08056.1"/>
    </source>
</evidence>
<comment type="caution">
    <text evidence="1">The sequence shown here is derived from an EMBL/GenBank/DDBJ whole genome shotgun (WGS) entry which is preliminary data.</text>
</comment>
<dbReference type="AlphaFoldDB" id="A0A4U8U3G2"/>
<dbReference type="Proteomes" id="UP000029857">
    <property type="component" value="Unassembled WGS sequence"/>
</dbReference>
<feature type="non-terminal residue" evidence="1">
    <location>
        <position position="1"/>
    </location>
</feature>
<name>A0A4U8U3G2_9HELI</name>
<dbReference type="EMBL" id="JRPJ02000062">
    <property type="protein sequence ID" value="TLE08056.1"/>
    <property type="molecule type" value="Genomic_DNA"/>
</dbReference>
<keyword evidence="1" id="KW-0808">Transferase</keyword>